<sequence length="167" mass="18288">MTPIDELDQTSEPLYKSDFDLERAVEEAREEDPKSTDGLLHISEDVVQEIARRALARVSSVVPGNAGMSVLGLGRKNPEGVRVSLEEGTQSQISVDAYVLVRYGLRIPDVAWDLQEFLKKELETSTGYEVKAVNIFVQGVYFGEQAPKEEQGTEETGAKAAVTTAGE</sequence>
<feature type="region of interest" description="Disordered" evidence="2">
    <location>
        <begin position="147"/>
        <end position="167"/>
    </location>
</feature>
<evidence type="ECO:0000256" key="1">
    <source>
        <dbReference type="ARBA" id="ARBA00005721"/>
    </source>
</evidence>
<dbReference type="AlphaFoldDB" id="A0A6L5YCJ1"/>
<organism evidence="3 4">
    <name type="scientific">Pyramidobacter porci</name>
    <dbReference type="NCBI Taxonomy" id="2605789"/>
    <lineage>
        <taxon>Bacteria</taxon>
        <taxon>Thermotogati</taxon>
        <taxon>Synergistota</taxon>
        <taxon>Synergistia</taxon>
        <taxon>Synergistales</taxon>
        <taxon>Dethiosulfovibrionaceae</taxon>
        <taxon>Pyramidobacter</taxon>
    </lineage>
</organism>
<protein>
    <submittedName>
        <fullName evidence="3">Asp23/Gls24 family envelope stress response protein</fullName>
    </submittedName>
</protein>
<accession>A0A6L5YCJ1</accession>
<dbReference type="PANTHER" id="PTHR34297">
    <property type="entry name" value="HYPOTHETICAL CYTOSOLIC PROTEIN-RELATED"/>
    <property type="match status" value="1"/>
</dbReference>
<dbReference type="EMBL" id="VUNH01000003">
    <property type="protein sequence ID" value="MST55262.1"/>
    <property type="molecule type" value="Genomic_DNA"/>
</dbReference>
<dbReference type="InterPro" id="IPR005531">
    <property type="entry name" value="Asp23"/>
</dbReference>
<name>A0A6L5YCJ1_9BACT</name>
<gene>
    <name evidence="3" type="ORF">FYJ74_04315</name>
</gene>
<dbReference type="Proteomes" id="UP000473699">
    <property type="component" value="Unassembled WGS sequence"/>
</dbReference>
<evidence type="ECO:0000313" key="4">
    <source>
        <dbReference type="Proteomes" id="UP000473699"/>
    </source>
</evidence>
<dbReference type="Pfam" id="PF03780">
    <property type="entry name" value="Asp23"/>
    <property type="match status" value="1"/>
</dbReference>
<dbReference type="RefSeq" id="WP_154528359.1">
    <property type="nucleotide sequence ID" value="NZ_JAXDZJ010000192.1"/>
</dbReference>
<evidence type="ECO:0000256" key="2">
    <source>
        <dbReference type="SAM" id="MobiDB-lite"/>
    </source>
</evidence>
<comment type="caution">
    <text evidence="3">The sequence shown here is derived from an EMBL/GenBank/DDBJ whole genome shotgun (WGS) entry which is preliminary data.</text>
</comment>
<dbReference type="PANTHER" id="PTHR34297:SF1">
    <property type="entry name" value="ASP23_GLS24 FAMILY ENVELOPE STRESS RESPONSE PROTEIN"/>
    <property type="match status" value="1"/>
</dbReference>
<proteinExistence type="inferred from homology"/>
<reference evidence="3 4" key="1">
    <citation type="submission" date="2019-08" db="EMBL/GenBank/DDBJ databases">
        <title>In-depth cultivation of the pig gut microbiome towards novel bacterial diversity and tailored functional studies.</title>
        <authorList>
            <person name="Wylensek D."/>
            <person name="Hitch T.C.A."/>
            <person name="Clavel T."/>
        </authorList>
    </citation>
    <scope>NUCLEOTIDE SEQUENCE [LARGE SCALE GENOMIC DNA]</scope>
    <source>
        <strain evidence="3 4">SM-530-WT-4B</strain>
    </source>
</reference>
<keyword evidence="4" id="KW-1185">Reference proteome</keyword>
<comment type="similarity">
    <text evidence="1">Belongs to the asp23 family.</text>
</comment>
<evidence type="ECO:0000313" key="3">
    <source>
        <dbReference type="EMBL" id="MST55262.1"/>
    </source>
</evidence>